<dbReference type="EMBL" id="LHQR01000020">
    <property type="protein sequence ID" value="KXG52691.1"/>
    <property type="molecule type" value="Genomic_DNA"/>
</dbReference>
<dbReference type="GO" id="GO:0003723">
    <property type="term" value="F:RNA binding"/>
    <property type="evidence" value="ECO:0007669"/>
    <property type="project" value="UniProtKB-KW"/>
</dbReference>
<sequence>MRSPESDPDFSERVSKRRRISSPTREGSYTTMSTAMPTIELTPLENTLRTLLLDVAQYITEKKTAAGGVTLADPSGTVLRFTGGWVRDKLLGVESHDIDVGISNMTGYQFGMALKDYLDVPEHLEIYKKSLPNGEMNDAIVSLHKIEANPEKSKHLETVTTKIFGLDIDLVNLRKETYTDDSRNPQMEFGTAVEDALRRDATINALFYNLNDSRLEDLTERGLEDMRKKTIRCPMEPYQTFKDDPLRVLRLIRFASRLGYQIDPETEAAMKIEDIREALKLKISKERVGTELEKMLRGPDPRGALELIDRLQLFPTILANHQDDVKADTSTWPLAYNTMARLLHPEAGDSEEVQAVTKRVRDILFRDETTIYYAWIIATFAPWTSISGRSGKGSKPLPPRAVEVGRDSLRTDNKTLNAIRAAALHYKETIATKNALLAKEMSGTPAEIRQRVGLQIRSWNKDWKLCILLAIMQEAMAFRDFAEVIREYDQFLAYIVESDLEDVCELKPIVNGDEIMKSLGAKKGPWMSKAVNMAMEWQLLHPDITEKEKVLEEIAEAREALVQSPGKMPIGFFPAVAAASKSDLAQLWQDVSSYDHSTHSNICESLVTVTSYIDYWDGMLPNDQGPRPLKPAEAKAVNNLFEWASATALPSSDFAVDFDETAEISDDIIKAQNESRFRSELALELLLVLNKPLAGLPNGKPDNAADILLAGACFANEQNPWATSESYNAASMLMSVWVQDTRRANTFWPAIDFILRDRIRPLFAKTKNPAITSAGRKNFHPQALPRFDLEPPAKPWKTTGVYVAAVLSWILSQYQPEDKTHFEAHFQLFVPTILAMVDDNNLPFKTKGCALLTQLLQPIQKSDSDILRRTNLTSVFEDAVTPCLLSLPSITPEDRSLDILGEAYPALLSTLKTAYKGPAQSEKDKEAYTTRLAKILRSNLISSFHHVSSGTPAAGSTASFPHPRLSTFLLEKITIVINELGIHTTKYLQELIPVLYTTLSNPFGTAHPPLLLAAATATQAVIKNAHPRIWRWRGEILSGLSSCWLHIAEDSKDSAELAKLKRELQTTLRVLKLVLLNPVAIADVAEPEQMQVKENVEKEFQELVDADAELSGLFDI</sequence>
<evidence type="ECO:0000256" key="4">
    <source>
        <dbReference type="ARBA" id="ARBA00022884"/>
    </source>
</evidence>
<evidence type="ECO:0000256" key="1">
    <source>
        <dbReference type="ARBA" id="ARBA00007265"/>
    </source>
</evidence>
<name>A0A135LUW2_PENPA</name>
<keyword evidence="3" id="KW-0547">Nucleotide-binding</keyword>
<dbReference type="InterPro" id="IPR018870">
    <property type="entry name" value="Tti2"/>
</dbReference>
<dbReference type="RefSeq" id="XP_040651226.1">
    <property type="nucleotide sequence ID" value="XM_040795661.1"/>
</dbReference>
<dbReference type="SUPFAM" id="SSF81301">
    <property type="entry name" value="Nucleotidyltransferase"/>
    <property type="match status" value="1"/>
</dbReference>
<dbReference type="Pfam" id="PF01743">
    <property type="entry name" value="PolyA_pol"/>
    <property type="match status" value="1"/>
</dbReference>
<accession>A0A135LUW2</accession>
<dbReference type="GO" id="GO:0000166">
    <property type="term" value="F:nucleotide binding"/>
    <property type="evidence" value="ECO:0007669"/>
    <property type="project" value="UniProtKB-KW"/>
</dbReference>
<dbReference type="InterPro" id="IPR002646">
    <property type="entry name" value="PolA_pol_head_dom"/>
</dbReference>
<feature type="compositionally biased region" description="Polar residues" evidence="7">
    <location>
        <begin position="21"/>
        <end position="34"/>
    </location>
</feature>
<dbReference type="Proteomes" id="UP000070168">
    <property type="component" value="Unassembled WGS sequence"/>
</dbReference>
<keyword evidence="4 6" id="KW-0694">RNA-binding</keyword>
<keyword evidence="11" id="KW-1185">Reference proteome</keyword>
<evidence type="ECO:0000256" key="7">
    <source>
        <dbReference type="SAM" id="MobiDB-lite"/>
    </source>
</evidence>
<dbReference type="GO" id="GO:0110078">
    <property type="term" value="C:TTT Hsp90 cochaperone complex"/>
    <property type="evidence" value="ECO:0007669"/>
    <property type="project" value="InterPro"/>
</dbReference>
<dbReference type="SUPFAM" id="SSF48371">
    <property type="entry name" value="ARM repeat"/>
    <property type="match status" value="1"/>
</dbReference>
<dbReference type="InterPro" id="IPR043519">
    <property type="entry name" value="NT_sf"/>
</dbReference>
<dbReference type="InterPro" id="IPR032828">
    <property type="entry name" value="PolyA_RNA-bd"/>
</dbReference>
<evidence type="ECO:0000256" key="6">
    <source>
        <dbReference type="RuleBase" id="RU003953"/>
    </source>
</evidence>
<dbReference type="GO" id="GO:0001680">
    <property type="term" value="P:tRNA 3'-terminal CCA addition"/>
    <property type="evidence" value="ECO:0007669"/>
    <property type="project" value="UniProtKB-ARBA"/>
</dbReference>
<dbReference type="AlphaFoldDB" id="A0A135LUW2"/>
<organism evidence="10 11">
    <name type="scientific">Penicillium patulum</name>
    <name type="common">Penicillium griseofulvum</name>
    <dbReference type="NCBI Taxonomy" id="5078"/>
    <lineage>
        <taxon>Eukaryota</taxon>
        <taxon>Fungi</taxon>
        <taxon>Dikarya</taxon>
        <taxon>Ascomycota</taxon>
        <taxon>Pezizomycotina</taxon>
        <taxon>Eurotiomycetes</taxon>
        <taxon>Eurotiomycetidae</taxon>
        <taxon>Eurotiales</taxon>
        <taxon>Aspergillaceae</taxon>
        <taxon>Penicillium</taxon>
    </lineage>
</organism>
<evidence type="ECO:0000259" key="9">
    <source>
        <dbReference type="Pfam" id="PF12627"/>
    </source>
</evidence>
<dbReference type="SUPFAM" id="SSF81891">
    <property type="entry name" value="Poly A polymerase C-terminal region-like"/>
    <property type="match status" value="1"/>
</dbReference>
<evidence type="ECO:0000259" key="8">
    <source>
        <dbReference type="Pfam" id="PF01743"/>
    </source>
</evidence>
<dbReference type="GO" id="GO:0005739">
    <property type="term" value="C:mitochondrion"/>
    <property type="evidence" value="ECO:0007669"/>
    <property type="project" value="UniProtKB-ARBA"/>
</dbReference>
<keyword evidence="2 6" id="KW-0808">Transferase</keyword>
<evidence type="ECO:0000256" key="2">
    <source>
        <dbReference type="ARBA" id="ARBA00022679"/>
    </source>
</evidence>
<dbReference type="InterPro" id="IPR016024">
    <property type="entry name" value="ARM-type_fold"/>
</dbReference>
<comment type="similarity">
    <text evidence="1 6">Belongs to the tRNA nucleotidyltransferase/poly(A) polymerase family.</text>
</comment>
<dbReference type="Pfam" id="PF12627">
    <property type="entry name" value="PolyA_pol_RNAbd"/>
    <property type="match status" value="1"/>
</dbReference>
<evidence type="ECO:0000256" key="5">
    <source>
        <dbReference type="ARBA" id="ARBA00034736"/>
    </source>
</evidence>
<dbReference type="OMA" id="TKPGPWM"/>
<protein>
    <submittedName>
        <fullName evidence="10">Uncharacterized protein</fullName>
    </submittedName>
</protein>
<feature type="domain" description="tRNA nucleotidyltransferase/poly(A) polymerase RNA and SrmB- binding" evidence="9">
    <location>
        <begin position="259"/>
        <end position="318"/>
    </location>
</feature>
<feature type="domain" description="Poly A polymerase head" evidence="8">
    <location>
        <begin position="79"/>
        <end position="232"/>
    </location>
</feature>
<dbReference type="Gene3D" id="1.10.3090.10">
    <property type="entry name" value="cca-adding enzyme, domain 2"/>
    <property type="match status" value="1"/>
</dbReference>
<comment type="caution">
    <text evidence="10">The sequence shown here is derived from an EMBL/GenBank/DDBJ whole genome shotgun (WGS) entry which is preliminary data.</text>
</comment>
<dbReference type="Pfam" id="PF10521">
    <property type="entry name" value="Tti2"/>
    <property type="match status" value="1"/>
</dbReference>
<dbReference type="PANTHER" id="PTHR13734">
    <property type="entry name" value="TRNA-NUCLEOTIDYLTRANSFERASE"/>
    <property type="match status" value="1"/>
</dbReference>
<proteinExistence type="inferred from homology"/>
<dbReference type="FunFam" id="3.30.460.10:FF:000019">
    <property type="entry name" value="tRNA nucleotidyltransferase cca2"/>
    <property type="match status" value="1"/>
</dbReference>
<gene>
    <name evidence="10" type="ORF">PGRI_079470</name>
</gene>
<evidence type="ECO:0000313" key="10">
    <source>
        <dbReference type="EMBL" id="KXG52691.1"/>
    </source>
</evidence>
<dbReference type="GeneID" id="63710961"/>
<reference evidence="10 11" key="1">
    <citation type="journal article" date="2016" name="BMC Genomics">
        <title>Genome sequencing and secondary metabolism of the postharvest pathogen Penicillium griseofulvum.</title>
        <authorList>
            <person name="Banani H."/>
            <person name="Marcet-Houben M."/>
            <person name="Ballester A.R."/>
            <person name="Abbruscato P."/>
            <person name="Gonzalez-Candelas L."/>
            <person name="Gabaldon T."/>
            <person name="Spadaro D."/>
        </authorList>
    </citation>
    <scope>NUCLEOTIDE SEQUENCE [LARGE SCALE GENOMIC DNA]</scope>
    <source>
        <strain evidence="10 11">PG3</strain>
    </source>
</reference>
<dbReference type="GO" id="GO:0052927">
    <property type="term" value="F:CC tRNA cytidylyltransferase activity"/>
    <property type="evidence" value="ECO:0007669"/>
    <property type="project" value="TreeGrafter"/>
</dbReference>
<dbReference type="STRING" id="5078.A0A135LUW2"/>
<evidence type="ECO:0000256" key="3">
    <source>
        <dbReference type="ARBA" id="ARBA00022741"/>
    </source>
</evidence>
<feature type="region of interest" description="Disordered" evidence="7">
    <location>
        <begin position="1"/>
        <end position="34"/>
    </location>
</feature>
<evidence type="ECO:0000313" key="11">
    <source>
        <dbReference type="Proteomes" id="UP000070168"/>
    </source>
</evidence>
<dbReference type="OrthoDB" id="445712at2759"/>
<comment type="similarity">
    <text evidence="5">Belongs to the TTI2 family.</text>
</comment>
<dbReference type="PANTHER" id="PTHR13734:SF5">
    <property type="entry name" value="CCA TRNA NUCLEOTIDYLTRANSFERASE, MITOCHONDRIAL"/>
    <property type="match status" value="1"/>
</dbReference>
<dbReference type="GO" id="GO:0052929">
    <property type="term" value="F:ATP:3'-cytidine-cytidine-tRNA adenylyltransferase activity"/>
    <property type="evidence" value="ECO:0007669"/>
    <property type="project" value="TreeGrafter"/>
</dbReference>
<dbReference type="Gene3D" id="3.30.460.10">
    <property type="entry name" value="Beta Polymerase, domain 2"/>
    <property type="match status" value="1"/>
</dbReference>
<dbReference type="CDD" id="cd05398">
    <property type="entry name" value="NT_ClassII-CCAase"/>
    <property type="match status" value="1"/>
</dbReference>